<evidence type="ECO:0000313" key="3">
    <source>
        <dbReference type="Proteomes" id="UP001224997"/>
    </source>
</evidence>
<name>A0ABT9J7X9_9RHOB</name>
<reference evidence="2 3" key="1">
    <citation type="submission" date="2023-08" db="EMBL/GenBank/DDBJ databases">
        <authorList>
            <person name="Park J.-S."/>
        </authorList>
    </citation>
    <scope>NUCLEOTIDE SEQUENCE [LARGE SCALE GENOMIC DNA]</scope>
    <source>
        <strain evidence="2 3">2205BS29-5</strain>
    </source>
</reference>
<accession>A0ABT9J7X9</accession>
<dbReference type="Proteomes" id="UP001224997">
    <property type="component" value="Unassembled WGS sequence"/>
</dbReference>
<proteinExistence type="predicted"/>
<evidence type="ECO:0008006" key="4">
    <source>
        <dbReference type="Google" id="ProtNLM"/>
    </source>
</evidence>
<organism evidence="2 3">
    <name type="scientific">Paracoccus spongiarum</name>
    <dbReference type="NCBI Taxonomy" id="3064387"/>
    <lineage>
        <taxon>Bacteria</taxon>
        <taxon>Pseudomonadati</taxon>
        <taxon>Pseudomonadota</taxon>
        <taxon>Alphaproteobacteria</taxon>
        <taxon>Rhodobacterales</taxon>
        <taxon>Paracoccaceae</taxon>
        <taxon>Paracoccus</taxon>
    </lineage>
</organism>
<comment type="caution">
    <text evidence="2">The sequence shown here is derived from an EMBL/GenBank/DDBJ whole genome shotgun (WGS) entry which is preliminary data.</text>
</comment>
<gene>
    <name evidence="2" type="ORF">Q5Y72_02245</name>
</gene>
<evidence type="ECO:0000256" key="1">
    <source>
        <dbReference type="SAM" id="MobiDB-lite"/>
    </source>
</evidence>
<dbReference type="EMBL" id="JAVAMQ010000002">
    <property type="protein sequence ID" value="MDP5305916.1"/>
    <property type="molecule type" value="Genomic_DNA"/>
</dbReference>
<protein>
    <recommendedName>
        <fullName evidence="4">DUF2497 domain-containing protein</fullName>
    </recommendedName>
</protein>
<feature type="region of interest" description="Disordered" evidence="1">
    <location>
        <begin position="186"/>
        <end position="233"/>
    </location>
</feature>
<dbReference type="RefSeq" id="WP_305961795.1">
    <property type="nucleotide sequence ID" value="NZ_JAVAMQ010000002.1"/>
</dbReference>
<feature type="region of interest" description="Disordered" evidence="1">
    <location>
        <begin position="247"/>
        <end position="270"/>
    </location>
</feature>
<evidence type="ECO:0000313" key="2">
    <source>
        <dbReference type="EMBL" id="MDP5305916.1"/>
    </source>
</evidence>
<sequence length="446" mass="46591">MPDPRSAQNAARLSEDIGDVLSAIRKLIAEDEALGGDRAAGPGGTIDQDAGEFLARRYGGNAALARRLAGTAAPDESRSDLPQATARADDEAGEGWPLGGLANSPEAARPVAALSDRGAVTAQPRILRHDGLSAPADAPAFQRAEARPELPSARNDLVRSLSATAAAPQVGRQDAGAVAPLRLDATRRVLTQDDGTGLRGGARQEPPLHRPPLHRPPLAPAAPAPLARQHEDDDDFAEAFDWKARMRPDVDGSTRADATSPAHSAPSLPSFLSGRIERREAPVTVVATRSDDGLRADLAAPDEGRVLDDTHHDPEDAQAEVAGSPSAADSEFAAVLAALEAVGAPRTGLDKAPIPEAGPAQDTAQAMLTAPAAPEACAPEPAAGPTLAGEAAIVTPEVDEQSIRDLLREMIQEELHGELGERFSRNLRAVIRREVAAAIEDYLDRI</sequence>
<feature type="region of interest" description="Disordered" evidence="1">
    <location>
        <begin position="69"/>
        <end position="104"/>
    </location>
</feature>
<keyword evidence="3" id="KW-1185">Reference proteome</keyword>
<feature type="compositionally biased region" description="Pro residues" evidence="1">
    <location>
        <begin position="214"/>
        <end position="223"/>
    </location>
</feature>